<gene>
    <name evidence="2" type="ORF">FEF34_26995</name>
</gene>
<organism evidence="2 3">
    <name type="scientific">Streptomyces marianii</name>
    <dbReference type="NCBI Taxonomy" id="1817406"/>
    <lineage>
        <taxon>Bacteria</taxon>
        <taxon>Bacillati</taxon>
        <taxon>Actinomycetota</taxon>
        <taxon>Actinomycetes</taxon>
        <taxon>Kitasatosporales</taxon>
        <taxon>Streptomycetaceae</taxon>
        <taxon>Streptomyces</taxon>
    </lineage>
</organism>
<dbReference type="EMBL" id="VAWE01000001">
    <property type="protein sequence ID" value="TLQ46154.1"/>
    <property type="molecule type" value="Genomic_DNA"/>
</dbReference>
<sequence>MREYPACERSSAAGDRFAAAPTAGWFGRRPASARAGPASQPGAVLEDRLRPCQVKDSCTRGPRRKLTLQDRDIHEVLHQRRAEQDTDEWKERYKLRAGVEGAISQAVNRCGLRRSRYRGLAETSLQHQRWRPAGWCSRSRCRNPQAKDDGSVGPGLQLVSAGRLVGCRLCGDHQRPRNRTRNA</sequence>
<proteinExistence type="predicted"/>
<name>A0A5R9EDN2_9ACTN</name>
<comment type="caution">
    <text evidence="2">The sequence shown here is derived from an EMBL/GenBank/DDBJ whole genome shotgun (WGS) entry which is preliminary data.</text>
</comment>
<keyword evidence="3" id="KW-1185">Reference proteome</keyword>
<reference evidence="2 3" key="1">
    <citation type="submission" date="2019-05" db="EMBL/GenBank/DDBJ databases">
        <title>Streptomyces marianii sp. nov., a novel marine actinomycete from southern coast of India.</title>
        <authorList>
            <person name="Iniyan A.M."/>
            <person name="Wink J."/>
            <person name="Ramprasad E."/>
            <person name="Ramana C.V."/>
            <person name="Bunk B."/>
            <person name="Sproer C."/>
            <person name="Joseph F.-J.R.S."/>
            <person name="Vincent S.G.P."/>
        </authorList>
    </citation>
    <scope>NUCLEOTIDE SEQUENCE [LARGE SCALE GENOMIC DNA]</scope>
    <source>
        <strain evidence="2 3">ICN19</strain>
    </source>
</reference>
<feature type="domain" description="Transposase DDE" evidence="1">
    <location>
        <begin position="51"/>
        <end position="128"/>
    </location>
</feature>
<evidence type="ECO:0000313" key="3">
    <source>
        <dbReference type="Proteomes" id="UP000305921"/>
    </source>
</evidence>
<dbReference type="Proteomes" id="UP000305921">
    <property type="component" value="Unassembled WGS sequence"/>
</dbReference>
<evidence type="ECO:0000313" key="2">
    <source>
        <dbReference type="EMBL" id="TLQ46154.1"/>
    </source>
</evidence>
<accession>A0A5R9EDN2</accession>
<protein>
    <recommendedName>
        <fullName evidence="1">Transposase DDE domain-containing protein</fullName>
    </recommendedName>
</protein>
<evidence type="ECO:0000259" key="1">
    <source>
        <dbReference type="Pfam" id="PF13751"/>
    </source>
</evidence>
<dbReference type="AlphaFoldDB" id="A0A5R9EDN2"/>
<dbReference type="Pfam" id="PF13751">
    <property type="entry name" value="DDE_Tnp_1_6"/>
    <property type="match status" value="1"/>
</dbReference>
<dbReference type="OrthoDB" id="4334464at2"/>
<dbReference type="InterPro" id="IPR025668">
    <property type="entry name" value="Tnp_DDE_dom"/>
</dbReference>